<feature type="active site" description="Tele-AMP-histidine intermediate" evidence="9">
    <location>
        <position position="317"/>
    </location>
</feature>
<dbReference type="GO" id="GO:0006396">
    <property type="term" value="P:RNA processing"/>
    <property type="evidence" value="ECO:0007669"/>
    <property type="project" value="InterPro"/>
</dbReference>
<evidence type="ECO:0000256" key="4">
    <source>
        <dbReference type="ARBA" id="ARBA00022598"/>
    </source>
</evidence>
<dbReference type="PANTHER" id="PTHR11096:SF0">
    <property type="entry name" value="RNA 3'-TERMINAL PHOSPHATE CYCLASE"/>
    <property type="match status" value="1"/>
</dbReference>
<dbReference type="KEGG" id="dpa:109537005"/>
<dbReference type="CTD" id="8634"/>
<protein>
    <recommendedName>
        <fullName evidence="3">RNA 3'-terminal phosphate cyclase</fullName>
        <ecNumber evidence="2">6.5.1.4</ecNumber>
    </recommendedName>
    <alternativeName>
        <fullName evidence="7">RNA terminal phosphate cyclase domain-containing protein 1</fullName>
    </alternativeName>
</protein>
<dbReference type="AlphaFoldDB" id="A0AAR5PDU9"/>
<evidence type="ECO:0000256" key="6">
    <source>
        <dbReference type="ARBA" id="ARBA00024481"/>
    </source>
</evidence>
<dbReference type="Gene3D" id="3.30.360.20">
    <property type="entry name" value="RNA 3'-terminal phosphate cyclase, insert domain"/>
    <property type="match status" value="1"/>
</dbReference>
<dbReference type="InterPro" id="IPR017770">
    <property type="entry name" value="RNA3'_term_phos_cyc_type_1"/>
</dbReference>
<dbReference type="SUPFAM" id="SSF55205">
    <property type="entry name" value="EPT/RTPC-like"/>
    <property type="match status" value="2"/>
</dbReference>
<reference evidence="14" key="1">
    <citation type="journal article" date="2013" name="Genome Biol.">
        <title>Draft genome of the mountain pine beetle, Dendroctonus ponderosae Hopkins, a major forest pest.</title>
        <authorList>
            <person name="Keeling C.I."/>
            <person name="Yuen M.M."/>
            <person name="Liao N.Y."/>
            <person name="Docking T.R."/>
            <person name="Chan S.K."/>
            <person name="Taylor G.A."/>
            <person name="Palmquist D.L."/>
            <person name="Jackman S.D."/>
            <person name="Nguyen A."/>
            <person name="Li M."/>
            <person name="Henderson H."/>
            <person name="Janes J.K."/>
            <person name="Zhao Y."/>
            <person name="Pandoh P."/>
            <person name="Moore R."/>
            <person name="Sperling F.A."/>
            <person name="Huber D.P."/>
            <person name="Birol I."/>
            <person name="Jones S.J."/>
            <person name="Bohlmann J."/>
        </authorList>
    </citation>
    <scope>NUCLEOTIDE SEQUENCE</scope>
</reference>
<reference evidence="13" key="2">
    <citation type="submission" date="2024-08" db="UniProtKB">
        <authorList>
            <consortium name="EnsemblMetazoa"/>
        </authorList>
    </citation>
    <scope>IDENTIFICATION</scope>
</reference>
<dbReference type="PROSITE" id="PS01287">
    <property type="entry name" value="RTC"/>
    <property type="match status" value="1"/>
</dbReference>
<name>A0AAR5PDU9_DENPD</name>
<evidence type="ECO:0000259" key="11">
    <source>
        <dbReference type="Pfam" id="PF01137"/>
    </source>
</evidence>
<evidence type="ECO:0000313" key="14">
    <source>
        <dbReference type="Proteomes" id="UP000019118"/>
    </source>
</evidence>
<keyword evidence="5 10" id="KW-0547">Nucleotide-binding</keyword>
<evidence type="ECO:0000256" key="7">
    <source>
        <dbReference type="ARBA" id="ARBA00032543"/>
    </source>
</evidence>
<keyword evidence="14" id="KW-1185">Reference proteome</keyword>
<dbReference type="GO" id="GO:0005634">
    <property type="term" value="C:nucleus"/>
    <property type="evidence" value="ECO:0007669"/>
    <property type="project" value="TreeGrafter"/>
</dbReference>
<comment type="function">
    <text evidence="8">Catalyzes the conversion of 3'-phosphate to a 2',3'-cyclic phosphodiester at the end of RNA. The mechanism of action of the enzyme occurs in 3 steps: (A) adenylation of the enzyme by ATP; (B) transfer of adenylate to an RNA-N3'P to produce RNA-N3'PP5'A; (C) and attack of the adjacent 2'-hydroxyl on the 3'-phosphorus in the diester linkage to produce the cyclic end product. Likely functions in some aspects of cellular RNA processing. Function plays an important role in regulating axon regeneration by inhibiting central nervous system (CNS) axon regeneration following optic nerve injury.</text>
</comment>
<dbReference type="GeneID" id="109537005"/>
<evidence type="ECO:0000256" key="10">
    <source>
        <dbReference type="PIRSR" id="PIRSR005378-2"/>
    </source>
</evidence>
<sequence>MENMVSLDGSVLEGGGQILRVALAISCLKKLSVHIFNIRQKRSNPGLRDQHLRCIELVRDLSNGTVVGAFIGSTEIFFRPGDIVGGSFQAVIKTAGSIGLLLQVALPCALFAETDVTLHLFGGTNTKMAPQVDYLTEIFRPIMEKFGATYDFELIRRGYFPKGGGAVVVHVKPIKQLNGVQLINPGKVTSITGWSFVSGTLPAFLANKIADGAEKYLSRICSNVNIERYKEDRNVAPDNSSGIILAAYTDTDCILGSDALGSRKEDAEQTGQRAAEALLETLDQECCVDEHSQNQMLIFMALASGPSRVRVGKTTLHTTTAIHVIETLTAVKFSIENLSDTANIIHCTGSK</sequence>
<dbReference type="PIRSF" id="PIRSF005378">
    <property type="entry name" value="RNA3'_term_phos_cycl_euk"/>
    <property type="match status" value="1"/>
</dbReference>
<dbReference type="HAMAP" id="MF_00200">
    <property type="entry name" value="RTC"/>
    <property type="match status" value="1"/>
</dbReference>
<organism evidence="13 14">
    <name type="scientific">Dendroctonus ponderosae</name>
    <name type="common">Mountain pine beetle</name>
    <dbReference type="NCBI Taxonomy" id="77166"/>
    <lineage>
        <taxon>Eukaryota</taxon>
        <taxon>Metazoa</taxon>
        <taxon>Ecdysozoa</taxon>
        <taxon>Arthropoda</taxon>
        <taxon>Hexapoda</taxon>
        <taxon>Insecta</taxon>
        <taxon>Pterygota</taxon>
        <taxon>Neoptera</taxon>
        <taxon>Endopterygota</taxon>
        <taxon>Coleoptera</taxon>
        <taxon>Polyphaga</taxon>
        <taxon>Cucujiformia</taxon>
        <taxon>Curculionidae</taxon>
        <taxon>Scolytinae</taxon>
        <taxon>Dendroctonus</taxon>
    </lineage>
</organism>
<keyword evidence="10" id="KW-0067">ATP-binding</keyword>
<comment type="catalytic activity">
    <reaction evidence="6">
        <text>a 3'-end 3'-phospho-ribonucleotide-RNA + ATP = a 3'-end 2',3'-cyclophospho-ribonucleotide-RNA + AMP + diphosphate</text>
        <dbReference type="Rhea" id="RHEA:23976"/>
        <dbReference type="Rhea" id="RHEA-COMP:10463"/>
        <dbReference type="Rhea" id="RHEA-COMP:10464"/>
        <dbReference type="ChEBI" id="CHEBI:30616"/>
        <dbReference type="ChEBI" id="CHEBI:33019"/>
        <dbReference type="ChEBI" id="CHEBI:83062"/>
        <dbReference type="ChEBI" id="CHEBI:83064"/>
        <dbReference type="ChEBI" id="CHEBI:456215"/>
        <dbReference type="EC" id="6.5.1.4"/>
    </reaction>
</comment>
<dbReference type="InterPro" id="IPR000228">
    <property type="entry name" value="RNA3'_term_phos_cyc"/>
</dbReference>
<comment type="similarity">
    <text evidence="1">Belongs to the RNA 3'-terminal cyclase family. Type 1 subfamily.</text>
</comment>
<dbReference type="EnsemblMetazoa" id="XM_019903508.1">
    <property type="protein sequence ID" value="XP_019759067.1"/>
    <property type="gene ID" value="LOC109537005"/>
</dbReference>
<evidence type="ECO:0000259" key="12">
    <source>
        <dbReference type="Pfam" id="PF05189"/>
    </source>
</evidence>
<keyword evidence="4" id="KW-0436">Ligase</keyword>
<dbReference type="InterPro" id="IPR020719">
    <property type="entry name" value="RNA3'_term_phos_cycl-like_CS"/>
</dbReference>
<dbReference type="InterPro" id="IPR023797">
    <property type="entry name" value="RNA3'_phos_cyclase_dom"/>
</dbReference>
<evidence type="ECO:0000256" key="9">
    <source>
        <dbReference type="PIRSR" id="PIRSR005378-1"/>
    </source>
</evidence>
<dbReference type="PANTHER" id="PTHR11096">
    <property type="entry name" value="RNA 3' TERMINAL PHOSPHATE CYCLASE"/>
    <property type="match status" value="1"/>
</dbReference>
<dbReference type="EC" id="6.5.1.4" evidence="2"/>
<proteinExistence type="inferred from homology"/>
<feature type="domain" description="RNA 3'-terminal phosphate cyclase" evidence="11">
    <location>
        <begin position="12"/>
        <end position="335"/>
    </location>
</feature>
<dbReference type="RefSeq" id="XP_019759067.1">
    <property type="nucleotide sequence ID" value="XM_019903508.2"/>
</dbReference>
<dbReference type="GO" id="GO:0005524">
    <property type="term" value="F:ATP binding"/>
    <property type="evidence" value="ECO:0007669"/>
    <property type="project" value="UniProtKB-KW"/>
</dbReference>
<evidence type="ECO:0000256" key="8">
    <source>
        <dbReference type="ARBA" id="ARBA00045867"/>
    </source>
</evidence>
<evidence type="ECO:0000256" key="3">
    <source>
        <dbReference type="ARBA" id="ARBA00021428"/>
    </source>
</evidence>
<accession>A0AAR5PDU9</accession>
<dbReference type="Pfam" id="PF05189">
    <property type="entry name" value="RTC_insert"/>
    <property type="match status" value="1"/>
</dbReference>
<dbReference type="Proteomes" id="UP000019118">
    <property type="component" value="Unassembled WGS sequence"/>
</dbReference>
<dbReference type="InterPro" id="IPR013792">
    <property type="entry name" value="RNA3'P_cycl/enolpyr_Trfase_a/b"/>
</dbReference>
<dbReference type="InterPro" id="IPR036553">
    <property type="entry name" value="RPTC_insert"/>
</dbReference>
<evidence type="ECO:0000256" key="5">
    <source>
        <dbReference type="ARBA" id="ARBA00022741"/>
    </source>
</evidence>
<dbReference type="Gene3D" id="3.65.10.20">
    <property type="entry name" value="RNA 3'-terminal phosphate cyclase domain"/>
    <property type="match status" value="1"/>
</dbReference>
<dbReference type="Pfam" id="PF01137">
    <property type="entry name" value="RTC"/>
    <property type="match status" value="1"/>
</dbReference>
<evidence type="ECO:0000256" key="2">
    <source>
        <dbReference type="ARBA" id="ARBA00012725"/>
    </source>
</evidence>
<feature type="domain" description="RNA 3'-terminal phosphate cyclase insert" evidence="12">
    <location>
        <begin position="184"/>
        <end position="282"/>
    </location>
</feature>
<evidence type="ECO:0000256" key="1">
    <source>
        <dbReference type="ARBA" id="ARBA00009206"/>
    </source>
</evidence>
<dbReference type="NCBIfam" id="TIGR03399">
    <property type="entry name" value="RNA_3prim_cycl"/>
    <property type="match status" value="1"/>
</dbReference>
<dbReference type="SUPFAM" id="SSF52913">
    <property type="entry name" value="RNA 3'-terminal phosphate cyclase, RPTC, insert domain"/>
    <property type="match status" value="1"/>
</dbReference>
<dbReference type="InterPro" id="IPR013791">
    <property type="entry name" value="RNA3'-term_phos_cycl_insert"/>
</dbReference>
<evidence type="ECO:0000313" key="13">
    <source>
        <dbReference type="EnsemblMetazoa" id="XP_019759067.1"/>
    </source>
</evidence>
<dbReference type="FunFam" id="3.30.360.20:FF:000002">
    <property type="entry name" value="RNA terminal phosphate cyclase-like 1"/>
    <property type="match status" value="1"/>
</dbReference>
<feature type="binding site" evidence="10">
    <location>
        <position position="103"/>
    </location>
    <ligand>
        <name>ATP</name>
        <dbReference type="ChEBI" id="CHEBI:30616"/>
    </ligand>
</feature>
<dbReference type="InterPro" id="IPR037136">
    <property type="entry name" value="RNA3'_phos_cyclase_dom_sf"/>
</dbReference>
<dbReference type="GO" id="GO:0003963">
    <property type="term" value="F:RNA-3'-phosphate cyclase activity"/>
    <property type="evidence" value="ECO:0007669"/>
    <property type="project" value="UniProtKB-EC"/>
</dbReference>